<protein>
    <submittedName>
        <fullName evidence="1">ABC-type uncharacterized transport system substrate-binding protein</fullName>
    </submittedName>
</protein>
<dbReference type="EMBL" id="QQAX01000009">
    <property type="protein sequence ID" value="RDI44610.1"/>
    <property type="molecule type" value="Genomic_DNA"/>
</dbReference>
<sequence>MKILTRTIELLLLSAMLACLLISLAGCGSSSHEKKVGIVVPLENKALDEIVAGFTETLRKTSSVPVKFKIANAQGDMNVQRAIIQQMRDEKYDIIAPIGTVATQMSAALIQQQPIISLAANFSQQDRLQRKTCNIAVVHDEISPRQTIAFIHEVYPQLTQLTLVHSASDKIFPEVKAAVEAGKEMGINIQPVMVPTLNELYSVANALPQNTQGILVLKDILIASGISTLEIAAQKHHIPLITADQGSVQDGAAFALGVHEREIGVEGAKLAAAVLSGQPVCSLPIVDMKRLTVFMNTAALAKENQSPAAIQAAAKKLNYKIEME</sequence>
<name>A0A370GMK8_9COXI</name>
<dbReference type="Gene3D" id="3.40.50.2300">
    <property type="match status" value="2"/>
</dbReference>
<comment type="caution">
    <text evidence="1">The sequence shown here is derived from an EMBL/GenBank/DDBJ whole genome shotgun (WGS) entry which is preliminary data.</text>
</comment>
<dbReference type="PANTHER" id="PTHR35271">
    <property type="entry name" value="ABC TRANSPORTER, SUBSTRATE-BINDING LIPOPROTEIN-RELATED"/>
    <property type="match status" value="1"/>
</dbReference>
<dbReference type="Pfam" id="PF04392">
    <property type="entry name" value="ABC_sub_bind"/>
    <property type="match status" value="1"/>
</dbReference>
<evidence type="ECO:0000313" key="2">
    <source>
        <dbReference type="Proteomes" id="UP000254720"/>
    </source>
</evidence>
<dbReference type="PROSITE" id="PS51257">
    <property type="entry name" value="PROKAR_LIPOPROTEIN"/>
    <property type="match status" value="1"/>
</dbReference>
<dbReference type="OrthoDB" id="9776955at2"/>
<dbReference type="PANTHER" id="PTHR35271:SF1">
    <property type="entry name" value="ABC TRANSPORTER, SUBSTRATE-BINDING LIPOPROTEIN"/>
    <property type="match status" value="1"/>
</dbReference>
<evidence type="ECO:0000313" key="1">
    <source>
        <dbReference type="EMBL" id="RDI44610.1"/>
    </source>
</evidence>
<keyword evidence="2" id="KW-1185">Reference proteome</keyword>
<dbReference type="AlphaFoldDB" id="A0A370GMK8"/>
<reference evidence="1 2" key="1">
    <citation type="submission" date="2018-07" db="EMBL/GenBank/DDBJ databases">
        <title>Genomic Encyclopedia of Type Strains, Phase IV (KMG-IV): sequencing the most valuable type-strain genomes for metagenomic binning, comparative biology and taxonomic classification.</title>
        <authorList>
            <person name="Goeker M."/>
        </authorList>
    </citation>
    <scope>NUCLEOTIDE SEQUENCE [LARGE SCALE GENOMIC DNA]</scope>
    <source>
        <strain evidence="1 2">DSM 16500</strain>
    </source>
</reference>
<proteinExistence type="predicted"/>
<dbReference type="RefSeq" id="WP_114834283.1">
    <property type="nucleotide sequence ID" value="NZ_LR699114.1"/>
</dbReference>
<organism evidence="1 2">
    <name type="scientific">Aquicella lusitana</name>
    <dbReference type="NCBI Taxonomy" id="254246"/>
    <lineage>
        <taxon>Bacteria</taxon>
        <taxon>Pseudomonadati</taxon>
        <taxon>Pseudomonadota</taxon>
        <taxon>Gammaproteobacteria</taxon>
        <taxon>Legionellales</taxon>
        <taxon>Coxiellaceae</taxon>
        <taxon>Aquicella</taxon>
    </lineage>
</organism>
<gene>
    <name evidence="1" type="ORF">C8D86_10992</name>
</gene>
<accession>A0A370GMK8</accession>
<dbReference type="InterPro" id="IPR007487">
    <property type="entry name" value="ABC_transpt-TYRBP-like"/>
</dbReference>
<dbReference type="Proteomes" id="UP000254720">
    <property type="component" value="Unassembled WGS sequence"/>
</dbReference>